<evidence type="ECO:0000256" key="9">
    <source>
        <dbReference type="SAM" id="Phobius"/>
    </source>
</evidence>
<protein>
    <submittedName>
        <fullName evidence="12">Proto-oncogene Mas-like</fullName>
    </submittedName>
</protein>
<feature type="transmembrane region" description="Helical" evidence="9">
    <location>
        <begin position="287"/>
        <end position="306"/>
    </location>
</feature>
<evidence type="ECO:0000256" key="6">
    <source>
        <dbReference type="ARBA" id="ARBA00023136"/>
    </source>
</evidence>
<dbReference type="PRINTS" id="PR00237">
    <property type="entry name" value="GPCRRHODOPSN"/>
</dbReference>
<evidence type="ECO:0000256" key="3">
    <source>
        <dbReference type="ARBA" id="ARBA00022692"/>
    </source>
</evidence>
<evidence type="ECO:0000256" key="7">
    <source>
        <dbReference type="ARBA" id="ARBA00023170"/>
    </source>
</evidence>
<evidence type="ECO:0000259" key="10">
    <source>
        <dbReference type="PROSITE" id="PS50262"/>
    </source>
</evidence>
<keyword evidence="4 9" id="KW-1133">Transmembrane helix</keyword>
<dbReference type="SUPFAM" id="SSF81321">
    <property type="entry name" value="Family A G protein-coupled receptor-like"/>
    <property type="match status" value="1"/>
</dbReference>
<feature type="transmembrane region" description="Helical" evidence="9">
    <location>
        <begin position="51"/>
        <end position="78"/>
    </location>
</feature>
<feature type="transmembrane region" description="Helical" evidence="9">
    <location>
        <begin position="90"/>
        <end position="108"/>
    </location>
</feature>
<feature type="transmembrane region" description="Helical" evidence="9">
    <location>
        <begin position="168"/>
        <end position="191"/>
    </location>
</feature>
<keyword evidence="7" id="KW-0675">Receptor</keyword>
<sequence>MFQNSTQNNDWEGSTVIHTGVVLMTEPSSTPTHIVDAANTNTRDEIARNNYVLLIGSCVIEPITILGLLGNSSIFWFLCCRIKRTKYTVYVLNLSIADFIVLVCHNYFFISQFVAWGRETMEAYLYEVLDILAIFGYNSSFFLLTAISVERCLGAFYPLWYHFNRSKYLSAVLCAILWVLSCAATAVEYLTTWTAQFLDEVPCRKHTAACVFLTTTWLIFIPVMVFCSVSLFIKLQRNLQPRSSARLYISIVITVVLFLILTVPARLLYLIVYWYPITQLEWTLLHFSFFLHTINTSLNPFVYFLVGRQKQKRPHQSLYGVLYASCKDEPEILPQEEHPEAVREPCRPLVPVKPVSQVRI</sequence>
<evidence type="ECO:0000256" key="4">
    <source>
        <dbReference type="ARBA" id="ARBA00022989"/>
    </source>
</evidence>
<keyword evidence="5" id="KW-0297">G-protein coupled receptor</keyword>
<reference evidence="12" key="2">
    <citation type="submission" date="2025-08" db="UniProtKB">
        <authorList>
            <consortium name="RefSeq"/>
        </authorList>
    </citation>
    <scope>IDENTIFICATION</scope>
</reference>
<evidence type="ECO:0000256" key="1">
    <source>
        <dbReference type="ARBA" id="ARBA00004651"/>
    </source>
</evidence>
<reference evidence="11" key="1">
    <citation type="submission" date="2025-05" db="UniProtKB">
        <authorList>
            <consortium name="RefSeq"/>
        </authorList>
    </citation>
    <scope>NUCLEOTIDE SEQUENCE [LARGE SCALE GENOMIC DNA]</scope>
</reference>
<organism evidence="11 12">
    <name type="scientific">Pogona vitticeps</name>
    <name type="common">central bearded dragon</name>
    <dbReference type="NCBI Taxonomy" id="103695"/>
    <lineage>
        <taxon>Eukaryota</taxon>
        <taxon>Metazoa</taxon>
        <taxon>Chordata</taxon>
        <taxon>Craniata</taxon>
        <taxon>Vertebrata</taxon>
        <taxon>Euteleostomi</taxon>
        <taxon>Lepidosauria</taxon>
        <taxon>Squamata</taxon>
        <taxon>Bifurcata</taxon>
        <taxon>Unidentata</taxon>
        <taxon>Episquamata</taxon>
        <taxon>Toxicofera</taxon>
        <taxon>Iguania</taxon>
        <taxon>Acrodonta</taxon>
        <taxon>Agamidae</taxon>
        <taxon>Amphibolurinae</taxon>
        <taxon>Pogona</taxon>
    </lineage>
</organism>
<dbReference type="Proteomes" id="UP001652642">
    <property type="component" value="Chromosome 1"/>
</dbReference>
<keyword evidence="6 9" id="KW-0472">Membrane</keyword>
<dbReference type="PANTHER" id="PTHR11334">
    <property type="entry name" value="MAS-RELATED G-PROTEIN COUPLED RECEPTOR"/>
    <property type="match status" value="1"/>
</dbReference>
<keyword evidence="11" id="KW-1185">Reference proteome</keyword>
<feature type="transmembrane region" description="Helical" evidence="9">
    <location>
        <begin position="247"/>
        <end position="275"/>
    </location>
</feature>
<evidence type="ECO:0000256" key="5">
    <source>
        <dbReference type="ARBA" id="ARBA00023040"/>
    </source>
</evidence>
<accession>A0ABM5GD33</accession>
<evidence type="ECO:0000256" key="2">
    <source>
        <dbReference type="ARBA" id="ARBA00022475"/>
    </source>
</evidence>
<dbReference type="Gene3D" id="1.20.1070.10">
    <property type="entry name" value="Rhodopsin 7-helix transmembrane proteins"/>
    <property type="match status" value="1"/>
</dbReference>
<evidence type="ECO:0000313" key="11">
    <source>
        <dbReference type="Proteomes" id="UP001652642"/>
    </source>
</evidence>
<evidence type="ECO:0000256" key="8">
    <source>
        <dbReference type="ARBA" id="ARBA00023224"/>
    </source>
</evidence>
<evidence type="ECO:0000313" key="12">
    <source>
        <dbReference type="RefSeq" id="XP_072855562.1"/>
    </source>
</evidence>
<keyword evidence="2" id="KW-1003">Cell membrane</keyword>
<comment type="subcellular location">
    <subcellularLocation>
        <location evidence="1">Cell membrane</location>
        <topology evidence="1">Multi-pass membrane protein</topology>
    </subcellularLocation>
</comment>
<feature type="transmembrane region" description="Helical" evidence="9">
    <location>
        <begin position="128"/>
        <end position="147"/>
    </location>
</feature>
<feature type="domain" description="G-protein coupled receptors family 1 profile" evidence="10">
    <location>
        <begin position="70"/>
        <end position="303"/>
    </location>
</feature>
<keyword evidence="3 9" id="KW-0812">Transmembrane</keyword>
<keyword evidence="8" id="KW-0807">Transducer</keyword>
<dbReference type="PROSITE" id="PS50262">
    <property type="entry name" value="G_PROTEIN_RECEP_F1_2"/>
    <property type="match status" value="1"/>
</dbReference>
<name>A0ABM5GD33_9SAUR</name>
<dbReference type="InterPro" id="IPR000276">
    <property type="entry name" value="GPCR_Rhodpsn"/>
</dbReference>
<proteinExistence type="predicted"/>
<dbReference type="GeneID" id="110086922"/>
<dbReference type="InterPro" id="IPR026234">
    <property type="entry name" value="MRGPCRFAMILY"/>
</dbReference>
<dbReference type="PANTHER" id="PTHR11334:SF29">
    <property type="entry name" value="MAS-RELATED G-PROTEIN COUPLED RECEPTOR MEMBER X2"/>
    <property type="match status" value="1"/>
</dbReference>
<dbReference type="InterPro" id="IPR017452">
    <property type="entry name" value="GPCR_Rhodpsn_7TM"/>
</dbReference>
<dbReference type="RefSeq" id="XP_072855562.1">
    <property type="nucleotide sequence ID" value="XM_072999461.1"/>
</dbReference>
<dbReference type="PRINTS" id="PR02108">
    <property type="entry name" value="MRGPCRFAMILY"/>
</dbReference>
<gene>
    <name evidence="12" type="primary">LOC110086922</name>
</gene>
<feature type="transmembrane region" description="Helical" evidence="9">
    <location>
        <begin position="211"/>
        <end position="235"/>
    </location>
</feature>
<dbReference type="Pfam" id="PF00001">
    <property type="entry name" value="7tm_1"/>
    <property type="match status" value="1"/>
</dbReference>